<dbReference type="InterPro" id="IPR036388">
    <property type="entry name" value="WH-like_DNA-bd_sf"/>
</dbReference>
<comment type="caution">
    <text evidence="2">The sequence shown here is derived from an EMBL/GenBank/DDBJ whole genome shotgun (WGS) entry which is preliminary data.</text>
</comment>
<dbReference type="Proteomes" id="UP001596504">
    <property type="component" value="Unassembled WGS sequence"/>
</dbReference>
<name>A0ABW2LNI5_9PSEU</name>
<evidence type="ECO:0000313" key="2">
    <source>
        <dbReference type="EMBL" id="MFC7343812.1"/>
    </source>
</evidence>
<dbReference type="PROSITE" id="PS50995">
    <property type="entry name" value="HTH_MARR_2"/>
    <property type="match status" value="1"/>
</dbReference>
<dbReference type="SMART" id="SM00347">
    <property type="entry name" value="HTH_MARR"/>
    <property type="match status" value="1"/>
</dbReference>
<keyword evidence="3" id="KW-1185">Reference proteome</keyword>
<dbReference type="PANTHER" id="PTHR33164:SF99">
    <property type="entry name" value="MARR FAMILY REGULATORY PROTEIN"/>
    <property type="match status" value="1"/>
</dbReference>
<sequence>MVDKSDPLPPDELGPRLAEVYAVVGPLYRRAARVVEQQTPSTGLSVGVRAVLERLELAGVPETVPQIARNLELSRQFVQRMVNESLERGFVELDTNPAHRRSSLVRLTEPGLAAIRAVQAGEHEAMGAVAGGITGAEVDTTLRVLQQMLTALERREPGQDSS</sequence>
<dbReference type="PANTHER" id="PTHR33164">
    <property type="entry name" value="TRANSCRIPTIONAL REGULATOR, MARR FAMILY"/>
    <property type="match status" value="1"/>
</dbReference>
<dbReference type="SUPFAM" id="SSF46785">
    <property type="entry name" value="Winged helix' DNA-binding domain"/>
    <property type="match status" value="1"/>
</dbReference>
<protein>
    <submittedName>
        <fullName evidence="2">MarR family winged helix-turn-helix transcriptional regulator</fullName>
    </submittedName>
</protein>
<organism evidence="2 3">
    <name type="scientific">Saccharopolyspora griseoalba</name>
    <dbReference type="NCBI Taxonomy" id="1431848"/>
    <lineage>
        <taxon>Bacteria</taxon>
        <taxon>Bacillati</taxon>
        <taxon>Actinomycetota</taxon>
        <taxon>Actinomycetes</taxon>
        <taxon>Pseudonocardiales</taxon>
        <taxon>Pseudonocardiaceae</taxon>
        <taxon>Saccharopolyspora</taxon>
    </lineage>
</organism>
<evidence type="ECO:0000259" key="1">
    <source>
        <dbReference type="PROSITE" id="PS50995"/>
    </source>
</evidence>
<reference evidence="3" key="1">
    <citation type="journal article" date="2019" name="Int. J. Syst. Evol. Microbiol.">
        <title>The Global Catalogue of Microorganisms (GCM) 10K type strain sequencing project: providing services to taxonomists for standard genome sequencing and annotation.</title>
        <authorList>
            <consortium name="The Broad Institute Genomics Platform"/>
            <consortium name="The Broad Institute Genome Sequencing Center for Infectious Disease"/>
            <person name="Wu L."/>
            <person name="Ma J."/>
        </authorList>
    </citation>
    <scope>NUCLEOTIDE SEQUENCE [LARGE SCALE GENOMIC DNA]</scope>
    <source>
        <strain evidence="3">WLHS5</strain>
    </source>
</reference>
<dbReference type="RefSeq" id="WP_380671070.1">
    <property type="nucleotide sequence ID" value="NZ_JBHTCJ010000011.1"/>
</dbReference>
<dbReference type="EMBL" id="JBHTCJ010000011">
    <property type="protein sequence ID" value="MFC7343812.1"/>
    <property type="molecule type" value="Genomic_DNA"/>
</dbReference>
<dbReference type="Gene3D" id="1.10.10.10">
    <property type="entry name" value="Winged helix-like DNA-binding domain superfamily/Winged helix DNA-binding domain"/>
    <property type="match status" value="1"/>
</dbReference>
<dbReference type="InterPro" id="IPR039422">
    <property type="entry name" value="MarR/SlyA-like"/>
</dbReference>
<dbReference type="InterPro" id="IPR000835">
    <property type="entry name" value="HTH_MarR-typ"/>
</dbReference>
<dbReference type="InterPro" id="IPR036390">
    <property type="entry name" value="WH_DNA-bd_sf"/>
</dbReference>
<accession>A0ABW2LNI5</accession>
<evidence type="ECO:0000313" key="3">
    <source>
        <dbReference type="Proteomes" id="UP001596504"/>
    </source>
</evidence>
<gene>
    <name evidence="2" type="ORF">ACFQRI_20595</name>
</gene>
<proteinExistence type="predicted"/>
<feature type="domain" description="HTH marR-type" evidence="1">
    <location>
        <begin position="10"/>
        <end position="150"/>
    </location>
</feature>